<sequence length="310" mass="34196">MTGDLIQLNHIALYVTNLERSIRFYEDILHMQAFGPVHLGSISTSGQLIGKAVSGGHGLLKGIIGGISSRAVKDQYTDIALLSSTGSGYDILLIQERHPDSDNTKSVDGKTIFGFSCTLSPSVDMEILGWDLHQAEANFEWGDPGLDGTVFTEDAQYHSLYVKDPEGRIIELKPDTENTKTGGFITSLDSIILHVTYPDISKKYYLEELHFRIDSDSGNKITGKRIISLTNQSGKRCVTLYGLTTPDGNPVQTGGYGLDHFALSGLEEKGEKNYPGLDLKMDPDTLQEKTNSSYIHDSDGYWIECCQYQE</sequence>
<feature type="domain" description="VOC" evidence="1">
    <location>
        <begin position="7"/>
        <end position="175"/>
    </location>
</feature>
<organism evidence="2 3">
    <name type="scientific">Methanospirillum stamsii</name>
    <dbReference type="NCBI Taxonomy" id="1277351"/>
    <lineage>
        <taxon>Archaea</taxon>
        <taxon>Methanobacteriati</taxon>
        <taxon>Methanobacteriota</taxon>
        <taxon>Stenosarchaea group</taxon>
        <taxon>Methanomicrobia</taxon>
        <taxon>Methanomicrobiales</taxon>
        <taxon>Methanospirillaceae</taxon>
        <taxon>Methanospirillum</taxon>
    </lineage>
</organism>
<dbReference type="SUPFAM" id="SSF54593">
    <property type="entry name" value="Glyoxalase/Bleomycin resistance protein/Dihydroxybiphenyl dioxygenase"/>
    <property type="match status" value="1"/>
</dbReference>
<accession>A0A2V2NA25</accession>
<dbReference type="EMBL" id="QGMZ01000019">
    <property type="protein sequence ID" value="PWR73328.1"/>
    <property type="molecule type" value="Genomic_DNA"/>
</dbReference>
<proteinExistence type="predicted"/>
<dbReference type="InterPro" id="IPR037523">
    <property type="entry name" value="VOC_core"/>
</dbReference>
<dbReference type="PROSITE" id="PS51819">
    <property type="entry name" value="VOC"/>
    <property type="match status" value="1"/>
</dbReference>
<dbReference type="InterPro" id="IPR004360">
    <property type="entry name" value="Glyas_Fos-R_dOase_dom"/>
</dbReference>
<reference evidence="2 3" key="1">
    <citation type="submission" date="2018-05" db="EMBL/GenBank/DDBJ databases">
        <title>Draft genome of Methanospirillum stamsii Pt1.</title>
        <authorList>
            <person name="Dueholm M.S."/>
            <person name="Nielsen P.H."/>
            <person name="Bakmann L.F."/>
            <person name="Otzen D.E."/>
        </authorList>
    </citation>
    <scope>NUCLEOTIDE SEQUENCE [LARGE SCALE GENOMIC DNA]</scope>
    <source>
        <strain evidence="2 3">Pt1</strain>
    </source>
</reference>
<evidence type="ECO:0000259" key="1">
    <source>
        <dbReference type="PROSITE" id="PS51819"/>
    </source>
</evidence>
<protein>
    <recommendedName>
        <fullName evidence="1">VOC domain-containing protein</fullName>
    </recommendedName>
</protein>
<dbReference type="Proteomes" id="UP000245934">
    <property type="component" value="Unassembled WGS sequence"/>
</dbReference>
<dbReference type="Pfam" id="PF00903">
    <property type="entry name" value="Glyoxalase"/>
    <property type="match status" value="1"/>
</dbReference>
<gene>
    <name evidence="2" type="ORF">DLD82_10680</name>
</gene>
<evidence type="ECO:0000313" key="3">
    <source>
        <dbReference type="Proteomes" id="UP000245934"/>
    </source>
</evidence>
<name>A0A2V2NA25_9EURY</name>
<comment type="caution">
    <text evidence="2">The sequence shown here is derived from an EMBL/GenBank/DDBJ whole genome shotgun (WGS) entry which is preliminary data.</text>
</comment>
<dbReference type="AlphaFoldDB" id="A0A2V2NA25"/>
<keyword evidence="3" id="KW-1185">Reference proteome</keyword>
<evidence type="ECO:0000313" key="2">
    <source>
        <dbReference type="EMBL" id="PWR73328.1"/>
    </source>
</evidence>
<dbReference type="InterPro" id="IPR029068">
    <property type="entry name" value="Glyas_Bleomycin-R_OHBP_Dase"/>
</dbReference>
<dbReference type="Gene3D" id="3.10.180.10">
    <property type="entry name" value="2,3-Dihydroxybiphenyl 1,2-Dioxygenase, domain 1"/>
    <property type="match status" value="1"/>
</dbReference>
<dbReference type="CDD" id="cd06587">
    <property type="entry name" value="VOC"/>
    <property type="match status" value="1"/>
</dbReference>